<evidence type="ECO:0000313" key="3">
    <source>
        <dbReference type="Proteomes" id="UP001652621"/>
    </source>
</evidence>
<dbReference type="RefSeq" id="XP_005176078.1">
    <property type="nucleotide sequence ID" value="XM_005176021.3"/>
</dbReference>
<feature type="compositionally biased region" description="Low complexity" evidence="1">
    <location>
        <begin position="21"/>
        <end position="36"/>
    </location>
</feature>
<evidence type="ECO:0000313" key="4">
    <source>
        <dbReference type="RefSeq" id="XP_005176078.1"/>
    </source>
</evidence>
<accession>A0A1I8N072</accession>
<dbReference type="EnsemblMetazoa" id="MDOA010196-RA">
    <property type="protein sequence ID" value="MDOA010196-PA"/>
    <property type="gene ID" value="MDOA010196"/>
</dbReference>
<feature type="region of interest" description="Disordered" evidence="1">
    <location>
        <begin position="250"/>
        <end position="320"/>
    </location>
</feature>
<dbReference type="OrthoDB" id="8069022at2759"/>
<name>A0A1I8N072_MUSDO</name>
<reference evidence="2" key="1">
    <citation type="submission" date="2020-05" db="UniProtKB">
        <authorList>
            <consortium name="EnsemblMetazoa"/>
        </authorList>
    </citation>
    <scope>IDENTIFICATION</scope>
    <source>
        <strain evidence="2">Aabys</strain>
    </source>
</reference>
<dbReference type="VEuPathDB" id="VectorBase:MDOMA2_001727"/>
<feature type="compositionally biased region" description="Low complexity" evidence="1">
    <location>
        <begin position="296"/>
        <end position="312"/>
    </location>
</feature>
<dbReference type="Proteomes" id="UP001652621">
    <property type="component" value="Unplaced"/>
</dbReference>
<dbReference type="GeneID" id="101888232"/>
<proteinExistence type="predicted"/>
<sequence length="320" mass="35304">MTASSVELFACRVQAMGLPHTTSSATTASTASLQTAPRRPPLERIRGVSRNLFGSPQPGEVNSLFQKETKRCQSYVMQRYNIDIDALRSQDIPTNVSSVVVDSVPSQRPTHSLPTLIDNEMKEHKKRLQEEECNLKRANCEKVKSNVKCINETANSISGACKTVQTSISSSERPKPYARQQLLTESFNLRKNKSYSPSIMSLSASQQSTAVTSPLLTSSLMSPFSDDTTKSFNLLENTHFKSEVLHMPQAAQDNSLEGKPNETTSRAKGSTEENISTEQNKPNASSHFKSQRQRATDTTLSLKLVVTTTSSTPQDHKHQA</sequence>
<gene>
    <name evidence="2" type="primary">101888232</name>
    <name evidence="4" type="synonym">LOC101888232</name>
</gene>
<reference evidence="4" key="2">
    <citation type="submission" date="2025-04" db="UniProtKB">
        <authorList>
            <consortium name="RefSeq"/>
        </authorList>
    </citation>
    <scope>IDENTIFICATION</scope>
    <source>
        <strain evidence="4">Aabys</strain>
    </source>
</reference>
<dbReference type="AlphaFoldDB" id="A0A1I8N072"/>
<evidence type="ECO:0000256" key="1">
    <source>
        <dbReference type="SAM" id="MobiDB-lite"/>
    </source>
</evidence>
<evidence type="ECO:0000313" key="2">
    <source>
        <dbReference type="EnsemblMetazoa" id="MDOA010196-PA"/>
    </source>
</evidence>
<dbReference type="KEGG" id="mde:101888232"/>
<organism evidence="2">
    <name type="scientific">Musca domestica</name>
    <name type="common">House fly</name>
    <dbReference type="NCBI Taxonomy" id="7370"/>
    <lineage>
        <taxon>Eukaryota</taxon>
        <taxon>Metazoa</taxon>
        <taxon>Ecdysozoa</taxon>
        <taxon>Arthropoda</taxon>
        <taxon>Hexapoda</taxon>
        <taxon>Insecta</taxon>
        <taxon>Pterygota</taxon>
        <taxon>Neoptera</taxon>
        <taxon>Endopterygota</taxon>
        <taxon>Diptera</taxon>
        <taxon>Brachycera</taxon>
        <taxon>Muscomorpha</taxon>
        <taxon>Muscoidea</taxon>
        <taxon>Muscidae</taxon>
        <taxon>Musca</taxon>
    </lineage>
</organism>
<keyword evidence="3" id="KW-1185">Reference proteome</keyword>
<protein>
    <submittedName>
        <fullName evidence="4">Uncharacterized protein LOC101888232</fullName>
    </submittedName>
</protein>
<feature type="region of interest" description="Disordered" evidence="1">
    <location>
        <begin position="21"/>
        <end position="40"/>
    </location>
</feature>
<dbReference type="VEuPathDB" id="VectorBase:MDOA010196"/>
<feature type="compositionally biased region" description="Polar residues" evidence="1">
    <location>
        <begin position="251"/>
        <end position="288"/>
    </location>
</feature>